<name>W9WLU9_9EURO</name>
<evidence type="ECO:0000256" key="1">
    <source>
        <dbReference type="SAM" id="MobiDB-lite"/>
    </source>
</evidence>
<gene>
    <name evidence="2" type="ORF">A1O5_12290</name>
</gene>
<evidence type="ECO:0000313" key="2">
    <source>
        <dbReference type="EMBL" id="EXJ59409.1"/>
    </source>
</evidence>
<dbReference type="eggNOG" id="ENOG502RYGD">
    <property type="taxonomic scope" value="Eukaryota"/>
</dbReference>
<dbReference type="PANTHER" id="PTHR40257">
    <property type="match status" value="1"/>
</dbReference>
<sequence>MPLATIHLVSLTPSTSLVDFLGSVKSSPLTPLVISKVVRWIITPTKIDAGALLRPLKPWDILLIVLGTDPLPSSLKEKIACQWSCSTGIPSRLTNDFPSRNDKLLHPSASDVPPLTGSLDKPRLGATSQTLELSADLQSWIQQFSRTNAGQSPLSMLNLLAFKPGMKPSYLTYGAAFAESIGSRRGGNAKLVGNITHQNPPGQSGGKWDEFALASYPSIMHFADMLASEDYQAVNMKYRVPALEDTCILCTSEIEIEDLVRGQAKLGIGKRAMGGKL</sequence>
<comment type="caution">
    <text evidence="2">The sequence shown here is derived from an EMBL/GenBank/DDBJ whole genome shotgun (WGS) entry which is preliminary data.</text>
</comment>
<evidence type="ECO:0008006" key="4">
    <source>
        <dbReference type="Google" id="ProtNLM"/>
    </source>
</evidence>
<proteinExistence type="predicted"/>
<accession>W9WLU9</accession>
<organism evidence="2 3">
    <name type="scientific">Cladophialophora psammophila CBS 110553</name>
    <dbReference type="NCBI Taxonomy" id="1182543"/>
    <lineage>
        <taxon>Eukaryota</taxon>
        <taxon>Fungi</taxon>
        <taxon>Dikarya</taxon>
        <taxon>Ascomycota</taxon>
        <taxon>Pezizomycotina</taxon>
        <taxon>Eurotiomycetes</taxon>
        <taxon>Chaetothyriomycetidae</taxon>
        <taxon>Chaetothyriales</taxon>
        <taxon>Herpotrichiellaceae</taxon>
        <taxon>Cladophialophora</taxon>
    </lineage>
</organism>
<dbReference type="AlphaFoldDB" id="W9WLU9"/>
<dbReference type="OrthoDB" id="265717at2759"/>
<feature type="region of interest" description="Disordered" evidence="1">
    <location>
        <begin position="100"/>
        <end position="120"/>
    </location>
</feature>
<dbReference type="RefSeq" id="XP_007751049.1">
    <property type="nucleotide sequence ID" value="XM_007752859.1"/>
</dbReference>
<dbReference type="Gene3D" id="3.30.70.100">
    <property type="match status" value="1"/>
</dbReference>
<dbReference type="HOGENOM" id="CLU_085773_0_0_1"/>
<protein>
    <recommendedName>
        <fullName evidence="4">DUF1330 domain-containing protein</fullName>
    </recommendedName>
</protein>
<reference evidence="2 3" key="1">
    <citation type="submission" date="2013-03" db="EMBL/GenBank/DDBJ databases">
        <title>The Genome Sequence of Cladophialophora psammophila CBS 110553.</title>
        <authorList>
            <consortium name="The Broad Institute Genomics Platform"/>
            <person name="Cuomo C."/>
            <person name="de Hoog S."/>
            <person name="Gorbushina A."/>
            <person name="Walker B."/>
            <person name="Young S.K."/>
            <person name="Zeng Q."/>
            <person name="Gargeya S."/>
            <person name="Fitzgerald M."/>
            <person name="Haas B."/>
            <person name="Abouelleil A."/>
            <person name="Allen A.W."/>
            <person name="Alvarado L."/>
            <person name="Arachchi H.M."/>
            <person name="Berlin A.M."/>
            <person name="Chapman S.B."/>
            <person name="Gainer-Dewar J."/>
            <person name="Goldberg J."/>
            <person name="Griggs A."/>
            <person name="Gujja S."/>
            <person name="Hansen M."/>
            <person name="Howarth C."/>
            <person name="Imamovic A."/>
            <person name="Ireland A."/>
            <person name="Larimer J."/>
            <person name="McCowan C."/>
            <person name="Murphy C."/>
            <person name="Pearson M."/>
            <person name="Poon T.W."/>
            <person name="Priest M."/>
            <person name="Roberts A."/>
            <person name="Saif S."/>
            <person name="Shea T."/>
            <person name="Sisk P."/>
            <person name="Sykes S."/>
            <person name="Wortman J."/>
            <person name="Nusbaum C."/>
            <person name="Birren B."/>
        </authorList>
    </citation>
    <scope>NUCLEOTIDE SEQUENCE [LARGE SCALE GENOMIC DNA]</scope>
    <source>
        <strain evidence="2 3">CBS 110553</strain>
    </source>
</reference>
<dbReference type="Proteomes" id="UP000019471">
    <property type="component" value="Unassembled WGS sequence"/>
</dbReference>
<dbReference type="PANTHER" id="PTHR40257:SF1">
    <property type="entry name" value="DUF1330 DOMAIN-CONTAINING PROTEIN"/>
    <property type="match status" value="1"/>
</dbReference>
<dbReference type="GeneID" id="19196976"/>
<evidence type="ECO:0000313" key="3">
    <source>
        <dbReference type="Proteomes" id="UP000019471"/>
    </source>
</evidence>
<keyword evidence="3" id="KW-1185">Reference proteome</keyword>
<dbReference type="EMBL" id="AMGX01000032">
    <property type="protein sequence ID" value="EXJ59409.1"/>
    <property type="molecule type" value="Genomic_DNA"/>
</dbReference>